<dbReference type="NCBIfam" id="NF033452">
    <property type="entry name" value="BREX_1_MTaseX"/>
    <property type="match status" value="1"/>
</dbReference>
<accession>A0A0R1N4T9</accession>
<evidence type="ECO:0000256" key="3">
    <source>
        <dbReference type="ARBA" id="ARBA00022679"/>
    </source>
</evidence>
<dbReference type="STRING" id="1423792.FD09_GL000482"/>
<evidence type="ECO:0000256" key="2">
    <source>
        <dbReference type="ARBA" id="ARBA00022603"/>
    </source>
</evidence>
<dbReference type="EC" id="2.1.1.72" evidence="1"/>
<evidence type="ECO:0000256" key="5">
    <source>
        <dbReference type="ARBA" id="ARBA00047942"/>
    </source>
</evidence>
<organism evidence="7 8">
    <name type="scientific">Schleiferilactobacillus perolens DSM 12744</name>
    <dbReference type="NCBI Taxonomy" id="1423792"/>
    <lineage>
        <taxon>Bacteria</taxon>
        <taxon>Bacillati</taxon>
        <taxon>Bacillota</taxon>
        <taxon>Bacilli</taxon>
        <taxon>Lactobacillales</taxon>
        <taxon>Lactobacillaceae</taxon>
        <taxon>Schleiferilactobacillus</taxon>
    </lineage>
</organism>
<dbReference type="InterPro" id="IPR050953">
    <property type="entry name" value="N4_N6_ade-DNA_methylase"/>
</dbReference>
<dbReference type="PATRIC" id="fig|1423792.3.peg.491"/>
<dbReference type="SUPFAM" id="SSF53335">
    <property type="entry name" value="S-adenosyl-L-methionine-dependent methyltransferases"/>
    <property type="match status" value="1"/>
</dbReference>
<evidence type="ECO:0000256" key="4">
    <source>
        <dbReference type="ARBA" id="ARBA00022691"/>
    </source>
</evidence>
<dbReference type="AlphaFoldDB" id="A0A0R1N4T9"/>
<dbReference type="GO" id="GO:0032259">
    <property type="term" value="P:methylation"/>
    <property type="evidence" value="ECO:0007669"/>
    <property type="project" value="UniProtKB-KW"/>
</dbReference>
<comment type="catalytic activity">
    <reaction evidence="5">
        <text>a 2'-deoxyadenosine in DNA + S-adenosyl-L-methionine = an N(6)-methyl-2'-deoxyadenosine in DNA + S-adenosyl-L-homocysteine + H(+)</text>
        <dbReference type="Rhea" id="RHEA:15197"/>
        <dbReference type="Rhea" id="RHEA-COMP:12418"/>
        <dbReference type="Rhea" id="RHEA-COMP:12419"/>
        <dbReference type="ChEBI" id="CHEBI:15378"/>
        <dbReference type="ChEBI" id="CHEBI:57856"/>
        <dbReference type="ChEBI" id="CHEBI:59789"/>
        <dbReference type="ChEBI" id="CHEBI:90615"/>
        <dbReference type="ChEBI" id="CHEBI:90616"/>
        <dbReference type="EC" id="2.1.1.72"/>
    </reaction>
</comment>
<evidence type="ECO:0000259" key="6">
    <source>
        <dbReference type="Pfam" id="PF07669"/>
    </source>
</evidence>
<keyword evidence="3" id="KW-0808">Transferase</keyword>
<sequence length="742" mass="84221">MSAYPCSQPVLSITKGPRQCHTSLILSFTPSYQNGVIKELVTEVPRDDFDVEKEGQVEIIGWLYQYYNEVPKNAAVAQPKSHKYGDQELASATQLFTPDWIVKYMVQNSLGKLWIHALMTRHPEENETELVAKFNWQYYMPDAPQTAETVVNIQKADQELANLQPQDISFLDPSMGSGHILVYAFDVLMAIYTAEGYGEREAAGQIVKHNLQGLDIDARAQQLAYFAVMMKLRQFDRRALSRNISPEVYDIPSSTEVSKGSVELLMDNFTKEEAQAIYDLMAAFQNGREVGSLVDTSKLSLETLQNIAEKIDQGAYNQTFVRVGEKIHQLIQIALILSEQHDIIVTNPPYLGTARLNNSYSQFLKHYYSDAKADLFAAFLEKMTGSLKRGGYSALVTMQSWMFLSSFEKLRKGLLAKYTLSNLMHMENGVMGIAFGTAVSIFRNIPLTMFNGTYHQIKYRDVQNGDPASLPVAGNRYNRTNQTNFGKIPGSPIAYWASSRMIEDFSFPKIKNVSISPSQNVTGNNKKWTRLFWEVNSLLISNKDHWIFYAKGGGYRKWYGNLTTVINWSREARLTYEKGDGKHASQIIPKKYWYKKGITWGLITSSLPSFREMPEGSTFDKGGSTIIVKLEKYKIILGLLNSNVFLKFASILNPTLNFQVRDIQNMPIISKISQDNQITELVNLTIKASQNDWNCFENSWNFHYDPLINNIAEHNPLTIWLILLFTCLIRITSSPPSQTMAT</sequence>
<dbReference type="InterPro" id="IPR029063">
    <property type="entry name" value="SAM-dependent_MTases_sf"/>
</dbReference>
<comment type="caution">
    <text evidence="7">The sequence shown here is derived from an EMBL/GenBank/DDBJ whole genome shotgun (WGS) entry which is preliminary data.</text>
</comment>
<evidence type="ECO:0000313" key="8">
    <source>
        <dbReference type="Proteomes" id="UP000051330"/>
    </source>
</evidence>
<evidence type="ECO:0000256" key="1">
    <source>
        <dbReference type="ARBA" id="ARBA00011900"/>
    </source>
</evidence>
<dbReference type="InterPro" id="IPR002052">
    <property type="entry name" value="DNA_methylase_N6_adenine_CS"/>
</dbReference>
<protein>
    <recommendedName>
        <fullName evidence="1">site-specific DNA-methyltransferase (adenine-specific)</fullName>
        <ecNumber evidence="1">2.1.1.72</ecNumber>
    </recommendedName>
</protein>
<reference evidence="7 8" key="1">
    <citation type="journal article" date="2015" name="Genome Announc.">
        <title>Expanding the biotechnology potential of lactobacilli through comparative genomics of 213 strains and associated genera.</title>
        <authorList>
            <person name="Sun Z."/>
            <person name="Harris H.M."/>
            <person name="McCann A."/>
            <person name="Guo C."/>
            <person name="Argimon S."/>
            <person name="Zhang W."/>
            <person name="Yang X."/>
            <person name="Jeffery I.B."/>
            <person name="Cooney J.C."/>
            <person name="Kagawa T.F."/>
            <person name="Liu W."/>
            <person name="Song Y."/>
            <person name="Salvetti E."/>
            <person name="Wrobel A."/>
            <person name="Rasinkangas P."/>
            <person name="Parkhill J."/>
            <person name="Rea M.C."/>
            <person name="O'Sullivan O."/>
            <person name="Ritari J."/>
            <person name="Douillard F.P."/>
            <person name="Paul Ross R."/>
            <person name="Yang R."/>
            <person name="Briner A.E."/>
            <person name="Felis G.E."/>
            <person name="de Vos W.M."/>
            <person name="Barrangou R."/>
            <person name="Klaenhammer T.R."/>
            <person name="Caufield P.W."/>
            <person name="Cui Y."/>
            <person name="Zhang H."/>
            <person name="O'Toole P.W."/>
        </authorList>
    </citation>
    <scope>NUCLEOTIDE SEQUENCE [LARGE SCALE GENOMIC DNA]</scope>
    <source>
        <strain evidence="7 8">DSM 12744</strain>
    </source>
</reference>
<feature type="domain" description="Type II methyltransferase M.TaqI-like" evidence="6">
    <location>
        <begin position="209"/>
        <end position="426"/>
    </location>
</feature>
<dbReference type="GO" id="GO:0009007">
    <property type="term" value="F:site-specific DNA-methyltransferase (adenine-specific) activity"/>
    <property type="evidence" value="ECO:0007669"/>
    <property type="project" value="UniProtKB-EC"/>
</dbReference>
<keyword evidence="4" id="KW-0949">S-adenosyl-L-methionine</keyword>
<dbReference type="PROSITE" id="PS00092">
    <property type="entry name" value="N6_MTASE"/>
    <property type="match status" value="1"/>
</dbReference>
<dbReference type="PANTHER" id="PTHR33841">
    <property type="entry name" value="DNA METHYLTRANSFERASE YEEA-RELATED"/>
    <property type="match status" value="1"/>
</dbReference>
<dbReference type="Gene3D" id="3.40.50.150">
    <property type="entry name" value="Vaccinia Virus protein VP39"/>
    <property type="match status" value="1"/>
</dbReference>
<name>A0A0R1N4T9_9LACO</name>
<keyword evidence="2" id="KW-0489">Methyltransferase</keyword>
<dbReference type="GO" id="GO:0006304">
    <property type="term" value="P:DNA modification"/>
    <property type="evidence" value="ECO:0007669"/>
    <property type="project" value="InterPro"/>
</dbReference>
<dbReference type="EMBL" id="AZEC01000010">
    <property type="protein sequence ID" value="KRL11875.1"/>
    <property type="molecule type" value="Genomic_DNA"/>
</dbReference>
<gene>
    <name evidence="7" type="ORF">FD09_GL000482</name>
</gene>
<dbReference type="InterPro" id="IPR047939">
    <property type="entry name" value="BREX_1_PglX"/>
</dbReference>
<dbReference type="Pfam" id="PF07669">
    <property type="entry name" value="Eco57I"/>
    <property type="match status" value="1"/>
</dbReference>
<dbReference type="Proteomes" id="UP000051330">
    <property type="component" value="Unassembled WGS sequence"/>
</dbReference>
<dbReference type="GO" id="GO:0003676">
    <property type="term" value="F:nucleic acid binding"/>
    <property type="evidence" value="ECO:0007669"/>
    <property type="project" value="InterPro"/>
</dbReference>
<evidence type="ECO:0000313" key="7">
    <source>
        <dbReference type="EMBL" id="KRL11875.1"/>
    </source>
</evidence>
<proteinExistence type="predicted"/>
<dbReference type="InterPro" id="IPR011639">
    <property type="entry name" value="MethylTrfase_TaqI-like_dom"/>
</dbReference>
<dbReference type="PRINTS" id="PR00507">
    <property type="entry name" value="N12N6MTFRASE"/>
</dbReference>
<keyword evidence="8" id="KW-1185">Reference proteome</keyword>
<dbReference type="PANTHER" id="PTHR33841:SF1">
    <property type="entry name" value="DNA METHYLTRANSFERASE A"/>
    <property type="match status" value="1"/>
</dbReference>